<evidence type="ECO:0000256" key="2">
    <source>
        <dbReference type="ARBA" id="ARBA00008432"/>
    </source>
</evidence>
<feature type="transmembrane region" description="Helical" evidence="8">
    <location>
        <begin position="75"/>
        <end position="96"/>
    </location>
</feature>
<feature type="region of interest" description="Disordered" evidence="7">
    <location>
        <begin position="507"/>
        <end position="530"/>
    </location>
</feature>
<feature type="region of interest" description="Disordered" evidence="7">
    <location>
        <begin position="1"/>
        <end position="51"/>
    </location>
</feature>
<feature type="transmembrane region" description="Helical" evidence="8">
    <location>
        <begin position="163"/>
        <end position="183"/>
    </location>
</feature>
<evidence type="ECO:0000256" key="4">
    <source>
        <dbReference type="ARBA" id="ARBA00022989"/>
    </source>
</evidence>
<accession>A0A9D4Z2A9</accession>
<comment type="subcellular location">
    <subcellularLocation>
        <location evidence="1">Membrane</location>
        <topology evidence="1">Multi-pass membrane protein</topology>
    </subcellularLocation>
</comment>
<comment type="similarity">
    <text evidence="2">Belongs to the major facilitator superfamily. Nitrate/nitrite porter (TC 2.A.1.8) family.</text>
</comment>
<dbReference type="InterPro" id="IPR044772">
    <property type="entry name" value="NO3_transporter"/>
</dbReference>
<dbReference type="InterPro" id="IPR036259">
    <property type="entry name" value="MFS_trans_sf"/>
</dbReference>
<gene>
    <name evidence="9" type="ORF">GOP47_0025487</name>
</gene>
<protein>
    <submittedName>
        <fullName evidence="9">Uncharacterized protein</fullName>
    </submittedName>
</protein>
<name>A0A9D4Z2A9_ADICA</name>
<dbReference type="Pfam" id="PF07690">
    <property type="entry name" value="MFS_1"/>
    <property type="match status" value="1"/>
</dbReference>
<dbReference type="PANTHER" id="PTHR23515">
    <property type="entry name" value="HIGH-AFFINITY NITRATE TRANSPORTER 2.3"/>
    <property type="match status" value="1"/>
</dbReference>
<dbReference type="OrthoDB" id="434240at2759"/>
<dbReference type="Gene3D" id="1.20.1250.20">
    <property type="entry name" value="MFS general substrate transporter like domains"/>
    <property type="match status" value="2"/>
</dbReference>
<organism evidence="9 10">
    <name type="scientific">Adiantum capillus-veneris</name>
    <name type="common">Maidenhair fern</name>
    <dbReference type="NCBI Taxonomy" id="13818"/>
    <lineage>
        <taxon>Eukaryota</taxon>
        <taxon>Viridiplantae</taxon>
        <taxon>Streptophyta</taxon>
        <taxon>Embryophyta</taxon>
        <taxon>Tracheophyta</taxon>
        <taxon>Polypodiopsida</taxon>
        <taxon>Polypodiidae</taxon>
        <taxon>Polypodiales</taxon>
        <taxon>Pteridineae</taxon>
        <taxon>Pteridaceae</taxon>
        <taxon>Vittarioideae</taxon>
        <taxon>Adiantum</taxon>
    </lineage>
</organism>
<keyword evidence="10" id="KW-1185">Reference proteome</keyword>
<evidence type="ECO:0000256" key="1">
    <source>
        <dbReference type="ARBA" id="ARBA00004141"/>
    </source>
</evidence>
<dbReference type="GO" id="GO:0016020">
    <property type="term" value="C:membrane"/>
    <property type="evidence" value="ECO:0007669"/>
    <property type="project" value="UniProtKB-SubCell"/>
</dbReference>
<keyword evidence="3 8" id="KW-0812">Transmembrane</keyword>
<evidence type="ECO:0000313" key="10">
    <source>
        <dbReference type="Proteomes" id="UP000886520"/>
    </source>
</evidence>
<evidence type="ECO:0000256" key="3">
    <source>
        <dbReference type="ARBA" id="ARBA00022692"/>
    </source>
</evidence>
<evidence type="ECO:0000256" key="7">
    <source>
        <dbReference type="SAM" id="MobiDB-lite"/>
    </source>
</evidence>
<proteinExistence type="inferred from homology"/>
<dbReference type="Proteomes" id="UP000886520">
    <property type="component" value="Chromosome 25"/>
</dbReference>
<dbReference type="CDD" id="cd17341">
    <property type="entry name" value="MFS_NRT2_like"/>
    <property type="match status" value="1"/>
</dbReference>
<comment type="caution">
    <text evidence="9">The sequence shown here is derived from an EMBL/GenBank/DDBJ whole genome shotgun (WGS) entry which is preliminary data.</text>
</comment>
<keyword evidence="6 8" id="KW-0472">Membrane</keyword>
<dbReference type="EMBL" id="JABFUD020000025">
    <property type="protein sequence ID" value="KAI5059168.1"/>
    <property type="molecule type" value="Genomic_DNA"/>
</dbReference>
<dbReference type="AlphaFoldDB" id="A0A9D4Z2A9"/>
<feature type="transmembrane region" description="Helical" evidence="8">
    <location>
        <begin position="319"/>
        <end position="340"/>
    </location>
</feature>
<dbReference type="SUPFAM" id="SSF103473">
    <property type="entry name" value="MFS general substrate transporter"/>
    <property type="match status" value="1"/>
</dbReference>
<feature type="transmembrane region" description="Helical" evidence="8">
    <location>
        <begin position="135"/>
        <end position="156"/>
    </location>
</feature>
<reference evidence="9" key="1">
    <citation type="submission" date="2021-01" db="EMBL/GenBank/DDBJ databases">
        <title>Adiantum capillus-veneris genome.</title>
        <authorList>
            <person name="Fang Y."/>
            <person name="Liao Q."/>
        </authorList>
    </citation>
    <scope>NUCLEOTIDE SEQUENCE</scope>
    <source>
        <strain evidence="9">H3</strain>
        <tissue evidence="9">Leaf</tissue>
    </source>
</reference>
<dbReference type="GO" id="GO:0042128">
    <property type="term" value="P:nitrate assimilation"/>
    <property type="evidence" value="ECO:0007669"/>
    <property type="project" value="UniProtKB-KW"/>
</dbReference>
<evidence type="ECO:0000256" key="5">
    <source>
        <dbReference type="ARBA" id="ARBA00023063"/>
    </source>
</evidence>
<evidence type="ECO:0000313" key="9">
    <source>
        <dbReference type="EMBL" id="KAI5059168.1"/>
    </source>
</evidence>
<dbReference type="FunFam" id="1.20.1250.20:FF:000053">
    <property type="entry name" value="Nitrate transporter 2.1"/>
    <property type="match status" value="1"/>
</dbReference>
<feature type="transmembrane region" description="Helical" evidence="8">
    <location>
        <begin position="451"/>
        <end position="470"/>
    </location>
</feature>
<evidence type="ECO:0000256" key="6">
    <source>
        <dbReference type="ARBA" id="ARBA00023136"/>
    </source>
</evidence>
<feature type="transmembrane region" description="Helical" evidence="8">
    <location>
        <begin position="387"/>
        <end position="412"/>
    </location>
</feature>
<sequence>MASTNIGTDSVGEPGASLHGVTGREPTFALSVSHDQDPNGTPSKPKFDLPVDSENKAKKIKLWSFKAPHMRTFHLSWISFFTCFVSSFAAAPLLPVIRDNLDLNKRDIGNAGIASVTGSIASRLLMGALCDLVGPRYGCAFIVMLCAPAVFCMATVSTSVGFLLSRFFIGFSLATFVSCQYWMSSFFNAEIVGSVNGITAGWGNLGGGATQLIMPLVYDLIRGPIASPNFSAWRLSFFVPGVMHVIMGLTVLIIGQDLPDGNFKELKSKGTQVKDSLWKVSLYAVTNYRTWIFALSYGYCFGVELTMDNIIAQYFYDRFNLNLHIAGIIASLFGMANLVTRPFGGVLSDWAARCYGMRGRLWALWSVQTLGGVSCLVLGLVGDLKGAIIMMIIFSIFAEAGAGLTFGIIPFISRRSLGVISGITGAGGTFGAMLTQLIFFSTSAYSDEQGITFMGIMIIACTLPLIGVHFPQWGGMILPPSKGASEEEYYRSEWSAAEQDKGMHNASMKFASNAKGERGGGRAAPPTSSA</sequence>
<keyword evidence="5" id="KW-0534">Nitrate assimilation</keyword>
<feature type="transmembrane region" description="Helical" evidence="8">
    <location>
        <begin position="361"/>
        <end position="381"/>
    </location>
</feature>
<dbReference type="InterPro" id="IPR011701">
    <property type="entry name" value="MFS"/>
</dbReference>
<evidence type="ECO:0000256" key="8">
    <source>
        <dbReference type="SAM" id="Phobius"/>
    </source>
</evidence>
<feature type="transmembrane region" description="Helical" evidence="8">
    <location>
        <begin position="237"/>
        <end position="255"/>
    </location>
</feature>
<dbReference type="GO" id="GO:0015112">
    <property type="term" value="F:nitrate transmembrane transporter activity"/>
    <property type="evidence" value="ECO:0007669"/>
    <property type="project" value="InterPro"/>
</dbReference>
<feature type="transmembrane region" description="Helical" evidence="8">
    <location>
        <begin position="419"/>
        <end position="439"/>
    </location>
</feature>
<keyword evidence="4 8" id="KW-1133">Transmembrane helix</keyword>